<evidence type="ECO:0000313" key="2">
    <source>
        <dbReference type="EMBL" id="PJR04537.1"/>
    </source>
</evidence>
<organism evidence="2 3">
    <name type="scientific">Avrilella dinanensis</name>
    <dbReference type="NCBI Taxonomy" id="2008672"/>
    <lineage>
        <taxon>Bacteria</taxon>
        <taxon>Pseudomonadati</taxon>
        <taxon>Bacteroidota</taxon>
        <taxon>Flavobacteriia</taxon>
        <taxon>Flavobacteriales</taxon>
        <taxon>Flavobacteriaceae</taxon>
        <taxon>Avrilella</taxon>
    </lineage>
</organism>
<comment type="caution">
    <text evidence="2">The sequence shown here is derived from an EMBL/GenBank/DDBJ whole genome shotgun (WGS) entry which is preliminary data.</text>
</comment>
<dbReference type="AlphaFoldDB" id="A0A2M9R6P5"/>
<dbReference type="Pfam" id="PF20243">
    <property type="entry name" value="MbnP"/>
    <property type="match status" value="1"/>
</dbReference>
<gene>
    <name evidence="2" type="ORF">CDL10_08265</name>
</gene>
<name>A0A2M9R6P5_9FLAO</name>
<dbReference type="Proteomes" id="UP000231960">
    <property type="component" value="Unassembled WGS sequence"/>
</dbReference>
<dbReference type="PROSITE" id="PS51257">
    <property type="entry name" value="PROKAR_LIPOPROTEIN"/>
    <property type="match status" value="1"/>
</dbReference>
<dbReference type="OrthoDB" id="1422031at2"/>
<accession>A0A2M9R6P5</accession>
<proteinExistence type="predicted"/>
<evidence type="ECO:0000313" key="3">
    <source>
        <dbReference type="Proteomes" id="UP000231960"/>
    </source>
</evidence>
<dbReference type="InterPro" id="IPR046863">
    <property type="entry name" value="MbnP-like_dom"/>
</dbReference>
<reference evidence="2 3" key="1">
    <citation type="submission" date="2017-06" db="EMBL/GenBank/DDBJ databases">
        <title>Description of Avrilella dinanensis gen. nov. sp. nov.</title>
        <authorList>
            <person name="Leyer C."/>
            <person name="Sassi M."/>
            <person name="Minet J."/>
            <person name="Kayal S."/>
            <person name="Cattoir V."/>
        </authorList>
    </citation>
    <scope>NUCLEOTIDE SEQUENCE [LARGE SCALE GENOMIC DNA]</scope>
    <source>
        <strain evidence="2 3">UR159</strain>
    </source>
</reference>
<dbReference type="EMBL" id="NIPO01000001">
    <property type="protein sequence ID" value="PJR04537.1"/>
    <property type="molecule type" value="Genomic_DNA"/>
</dbReference>
<protein>
    <recommendedName>
        <fullName evidence="1">Copper-binding protein MbnP-like domain-containing protein</fullName>
    </recommendedName>
</protein>
<sequence>MKSIIKNIFTATAFFGLLTSCSSDDNSGGNVDGTFGEAELYFDNGVNGDALVLGSSYTNSNEETLTINRFNYIISNIVFIKADGSEFVYPKEKSYFVVSEESNINTLHLENIPSGDYTKVKFGIGVDNQRYLEGETAQQEFWNYASQHHLTWTWSTGYRFINFEGTFTSSNNSEPKNFQIHQGSNTATDNYREVTLDLPTTARVRQDEKPSIHIITDANKIADGVNKIVLFDNLNPAGTNASIMGGENLIKIAENTLQMFVVDHVHNGSGNHHD</sequence>
<evidence type="ECO:0000259" key="1">
    <source>
        <dbReference type="Pfam" id="PF20243"/>
    </source>
</evidence>
<dbReference type="RefSeq" id="WP_100678096.1">
    <property type="nucleotide sequence ID" value="NZ_JAJUJS010000021.1"/>
</dbReference>
<keyword evidence="3" id="KW-1185">Reference proteome</keyword>
<feature type="domain" description="Copper-binding protein MbnP-like" evidence="1">
    <location>
        <begin position="37"/>
        <end position="226"/>
    </location>
</feature>